<dbReference type="EMBL" id="VIWU01000001">
    <property type="protein sequence ID" value="TWF80736.1"/>
    <property type="molecule type" value="Genomic_DNA"/>
</dbReference>
<dbReference type="RefSeq" id="WP_147259368.1">
    <property type="nucleotide sequence ID" value="NZ_VIWU01000001.1"/>
</dbReference>
<reference evidence="1 2" key="1">
    <citation type="submission" date="2019-06" db="EMBL/GenBank/DDBJ databases">
        <title>Sequencing the genomes of 1000 actinobacteria strains.</title>
        <authorList>
            <person name="Klenk H.-P."/>
        </authorList>
    </citation>
    <scope>NUCLEOTIDE SEQUENCE [LARGE SCALE GENOMIC DNA]</scope>
    <source>
        <strain evidence="1 2">DSM 45671</strain>
    </source>
</reference>
<dbReference type="AlphaFoldDB" id="A0A561T0T4"/>
<dbReference type="Proteomes" id="UP000321261">
    <property type="component" value="Unassembled WGS sequence"/>
</dbReference>
<gene>
    <name evidence="1" type="ORF">FHX44_116679</name>
</gene>
<accession>A0A561T0T4</accession>
<organism evidence="1 2">
    <name type="scientific">Pseudonocardia hierapolitana</name>
    <dbReference type="NCBI Taxonomy" id="1128676"/>
    <lineage>
        <taxon>Bacteria</taxon>
        <taxon>Bacillati</taxon>
        <taxon>Actinomycetota</taxon>
        <taxon>Actinomycetes</taxon>
        <taxon>Pseudonocardiales</taxon>
        <taxon>Pseudonocardiaceae</taxon>
        <taxon>Pseudonocardia</taxon>
    </lineage>
</organism>
<dbReference type="OrthoDB" id="4076188at2"/>
<sequence length="88" mass="9602">MKWFDLGGVRMLDIDGTHPYVAAHVHVLGRYLDAPFSDGALVGFPTPENVVVCPLDGVNPGFALATLEGLVWHRVDNGAKAISRQVFW</sequence>
<name>A0A561T0T4_9PSEU</name>
<evidence type="ECO:0000313" key="1">
    <source>
        <dbReference type="EMBL" id="TWF80736.1"/>
    </source>
</evidence>
<evidence type="ECO:0000313" key="2">
    <source>
        <dbReference type="Proteomes" id="UP000321261"/>
    </source>
</evidence>
<protein>
    <submittedName>
        <fullName evidence="1">Uncharacterized protein</fullName>
    </submittedName>
</protein>
<comment type="caution">
    <text evidence="1">The sequence shown here is derived from an EMBL/GenBank/DDBJ whole genome shotgun (WGS) entry which is preliminary data.</text>
</comment>
<proteinExistence type="predicted"/>
<keyword evidence="2" id="KW-1185">Reference proteome</keyword>